<dbReference type="AlphaFoldDB" id="A0A085VF11"/>
<name>A0A085VF11_PSESX</name>
<proteinExistence type="predicted"/>
<dbReference type="EMBL" id="JPQT01000063">
    <property type="protein sequence ID" value="KFE54024.1"/>
    <property type="molecule type" value="Genomic_DNA"/>
</dbReference>
<protein>
    <submittedName>
        <fullName evidence="1">Uncharacterized protein</fullName>
    </submittedName>
</protein>
<accession>A0A085VF11</accession>
<dbReference type="PATRIC" id="fig|317.174.peg.927"/>
<reference evidence="1 2" key="1">
    <citation type="submission" date="2014-07" db="EMBL/GenBank/DDBJ databases">
        <title>Draft Genome Sequences of Environmental Pseudomonas syringae strains.</title>
        <authorList>
            <person name="Baltrus D.A."/>
            <person name="Berge O."/>
            <person name="Morris C."/>
        </authorList>
    </citation>
    <scope>NUCLEOTIDE SEQUENCE [LARGE SCALE GENOMIC DNA]</scope>
    <source>
        <strain evidence="1 2">CEB003</strain>
    </source>
</reference>
<comment type="caution">
    <text evidence="1">The sequence shown here is derived from an EMBL/GenBank/DDBJ whole genome shotgun (WGS) entry which is preliminary data.</text>
</comment>
<evidence type="ECO:0000313" key="2">
    <source>
        <dbReference type="Proteomes" id="UP000028643"/>
    </source>
</evidence>
<dbReference type="RefSeq" id="WP_047572488.1">
    <property type="nucleotide sequence ID" value="NZ_JPQT01000063.1"/>
</dbReference>
<dbReference type="Proteomes" id="UP000028643">
    <property type="component" value="Unassembled WGS sequence"/>
</dbReference>
<gene>
    <name evidence="1" type="ORF">IV02_04560</name>
</gene>
<organism evidence="1 2">
    <name type="scientific">Pseudomonas syringae</name>
    <dbReference type="NCBI Taxonomy" id="317"/>
    <lineage>
        <taxon>Bacteria</taxon>
        <taxon>Pseudomonadati</taxon>
        <taxon>Pseudomonadota</taxon>
        <taxon>Gammaproteobacteria</taxon>
        <taxon>Pseudomonadales</taxon>
        <taxon>Pseudomonadaceae</taxon>
        <taxon>Pseudomonas</taxon>
    </lineage>
</organism>
<evidence type="ECO:0000313" key="1">
    <source>
        <dbReference type="EMBL" id="KFE54024.1"/>
    </source>
</evidence>
<sequence>MTDSTDTSQETLTAKEQYSIVIEKSDHLPAAKVVGEFVLDSLINSSGESQKIRELREEIKSAISEADDDKAHSLMLELKTIKDEEQANATALAEISQKFSISQILSSYSKDPAFEEIAYGLALQVLNKTQQALANPVKTKTQRAKTEKTPSDKPKLASAYVINKGDDSVVMTIRAGRAAANLSQDADAFAFLGFKVEKDADLKEFLVPANFTDKMGAEHQASRPSIIRAIEEKTAFEGFTVTPYQPEE</sequence>